<dbReference type="PANTHER" id="PTHR46696:SF4">
    <property type="entry name" value="BIOTIN BIOSYNTHESIS CYTOCHROME P450"/>
    <property type="match status" value="1"/>
</dbReference>
<keyword evidence="2" id="KW-0503">Monooxygenase</keyword>
<dbReference type="InterPro" id="IPR001128">
    <property type="entry name" value="Cyt_P450"/>
</dbReference>
<dbReference type="SUPFAM" id="SSF48264">
    <property type="entry name" value="Cytochrome P450"/>
    <property type="match status" value="1"/>
</dbReference>
<dbReference type="Gene3D" id="1.10.630.10">
    <property type="entry name" value="Cytochrome P450"/>
    <property type="match status" value="1"/>
</dbReference>
<keyword evidence="2" id="KW-0560">Oxidoreductase</keyword>
<dbReference type="Proteomes" id="UP001183246">
    <property type="component" value="Unassembled WGS sequence"/>
</dbReference>
<dbReference type="PANTHER" id="PTHR46696">
    <property type="entry name" value="P450, PUTATIVE (EUROFUNG)-RELATED"/>
    <property type="match status" value="1"/>
</dbReference>
<sequence length="407" mass="45204">MLAIDLADPQTFVDNDLTDYWRRLRADFPAYWHPPNGEHPGFWVISRYADVMAVFRDNQNLTSEKGNVLVTLLAGGDSASGQMLPVTDGPRHRDLRNVMLKAFSPRALNRVRKSVRTNTRAVVADFVRGGEGDFAQEVASVIPNITISALLGVPDEDRPDLMSWTKSALSSDEADQSPADAWLARNEILGYFSDLVERKRKEPTDDVISALARAELRGEGISDTDLVFNCYSLIIGGDETSRLAMVDAVWTLSRHPEQWRLLREGRVSLDSATEEVLRWSTPAMNFGRTALDDVEVAGQLVRADEIVTVWNISANRDESVFAEPHTFDLARSPNKHLTFGYGPHFCLGAFLGRVEVREVLDALRTFSTGFAPTAEPRPLHSNFMRGIAHLPVRFEPDEAGLAAGDGR</sequence>
<name>A0ABU2MXI4_9ACTN</name>
<organism evidence="3 4">
    <name type="scientific">Streptomyces litchfieldiae</name>
    <dbReference type="NCBI Taxonomy" id="3075543"/>
    <lineage>
        <taxon>Bacteria</taxon>
        <taxon>Bacillati</taxon>
        <taxon>Actinomycetota</taxon>
        <taxon>Actinomycetes</taxon>
        <taxon>Kitasatosporales</taxon>
        <taxon>Streptomycetaceae</taxon>
        <taxon>Streptomyces</taxon>
    </lineage>
</organism>
<proteinExistence type="inferred from homology"/>
<dbReference type="RefSeq" id="WP_311706999.1">
    <property type="nucleotide sequence ID" value="NZ_JAVREL010000016.1"/>
</dbReference>
<keyword evidence="4" id="KW-1185">Reference proteome</keyword>
<dbReference type="PRINTS" id="PR00359">
    <property type="entry name" value="BP450"/>
</dbReference>
<protein>
    <submittedName>
        <fullName evidence="3">Cytochrome P450</fullName>
    </submittedName>
</protein>
<dbReference type="InterPro" id="IPR017972">
    <property type="entry name" value="Cyt_P450_CS"/>
</dbReference>
<evidence type="ECO:0000313" key="3">
    <source>
        <dbReference type="EMBL" id="MDT0345734.1"/>
    </source>
</evidence>
<gene>
    <name evidence="3" type="ORF">RM590_24530</name>
</gene>
<reference evidence="4" key="1">
    <citation type="submission" date="2023-07" db="EMBL/GenBank/DDBJ databases">
        <title>30 novel species of actinomycetes from the DSMZ collection.</title>
        <authorList>
            <person name="Nouioui I."/>
        </authorList>
    </citation>
    <scope>NUCLEOTIDE SEQUENCE [LARGE SCALE GENOMIC DNA]</scope>
    <source>
        <strain evidence="4">DSM 44938</strain>
    </source>
</reference>
<comment type="caution">
    <text evidence="3">The sequence shown here is derived from an EMBL/GenBank/DDBJ whole genome shotgun (WGS) entry which is preliminary data.</text>
</comment>
<dbReference type="InterPro" id="IPR002397">
    <property type="entry name" value="Cyt_P450_B"/>
</dbReference>
<dbReference type="EMBL" id="JAVREL010000016">
    <property type="protein sequence ID" value="MDT0345734.1"/>
    <property type="molecule type" value="Genomic_DNA"/>
</dbReference>
<dbReference type="Pfam" id="PF00067">
    <property type="entry name" value="p450"/>
    <property type="match status" value="1"/>
</dbReference>
<evidence type="ECO:0000256" key="1">
    <source>
        <dbReference type="ARBA" id="ARBA00010617"/>
    </source>
</evidence>
<keyword evidence="2" id="KW-0408">Iron</keyword>
<dbReference type="InterPro" id="IPR036396">
    <property type="entry name" value="Cyt_P450_sf"/>
</dbReference>
<accession>A0ABU2MXI4</accession>
<comment type="similarity">
    <text evidence="1 2">Belongs to the cytochrome P450 family.</text>
</comment>
<dbReference type="CDD" id="cd11033">
    <property type="entry name" value="CYP142-like"/>
    <property type="match status" value="1"/>
</dbReference>
<keyword evidence="2" id="KW-0479">Metal-binding</keyword>
<keyword evidence="2" id="KW-0349">Heme</keyword>
<evidence type="ECO:0000256" key="2">
    <source>
        <dbReference type="RuleBase" id="RU000461"/>
    </source>
</evidence>
<dbReference type="PROSITE" id="PS00086">
    <property type="entry name" value="CYTOCHROME_P450"/>
    <property type="match status" value="1"/>
</dbReference>
<evidence type="ECO:0000313" key="4">
    <source>
        <dbReference type="Proteomes" id="UP001183246"/>
    </source>
</evidence>